<dbReference type="EMBL" id="CP027792">
    <property type="protein sequence ID" value="AVP57547.1"/>
    <property type="molecule type" value="Genomic_DNA"/>
</dbReference>
<dbReference type="SUPFAM" id="SSF109998">
    <property type="entry name" value="Triger factor/SurA peptide-binding domain-like"/>
    <property type="match status" value="1"/>
</dbReference>
<evidence type="ECO:0000259" key="15">
    <source>
        <dbReference type="PROSITE" id="PS50198"/>
    </source>
</evidence>
<dbReference type="SUPFAM" id="SSF54534">
    <property type="entry name" value="FKBP-like"/>
    <property type="match status" value="1"/>
</dbReference>
<evidence type="ECO:0000256" key="13">
    <source>
        <dbReference type="SAM" id="Coils"/>
    </source>
</evidence>
<dbReference type="PANTHER" id="PTHR47529:SF1">
    <property type="entry name" value="PERIPLASMIC CHAPERONE PPID"/>
    <property type="match status" value="1"/>
</dbReference>
<accession>A0A2P1NKG1</accession>
<dbReference type="PANTHER" id="PTHR47529">
    <property type="entry name" value="PEPTIDYL-PROLYL CIS-TRANS ISOMERASE D"/>
    <property type="match status" value="1"/>
</dbReference>
<organism evidence="16 17">
    <name type="scientific">Pulveribacter suum</name>
    <dbReference type="NCBI Taxonomy" id="2116657"/>
    <lineage>
        <taxon>Bacteria</taxon>
        <taxon>Pseudomonadati</taxon>
        <taxon>Pseudomonadota</taxon>
        <taxon>Betaproteobacteria</taxon>
        <taxon>Burkholderiales</taxon>
        <taxon>Comamonadaceae</taxon>
        <taxon>Pulveribacter</taxon>
    </lineage>
</organism>
<evidence type="ECO:0000256" key="3">
    <source>
        <dbReference type="ARBA" id="ARBA00022519"/>
    </source>
</evidence>
<evidence type="ECO:0000256" key="14">
    <source>
        <dbReference type="SAM" id="Phobius"/>
    </source>
</evidence>
<dbReference type="InterPro" id="IPR046357">
    <property type="entry name" value="PPIase_dom_sf"/>
</dbReference>
<keyword evidence="13" id="KW-0175">Coiled coil</keyword>
<dbReference type="Gene3D" id="1.10.4030.10">
    <property type="entry name" value="Porin chaperone SurA, peptide-binding domain"/>
    <property type="match status" value="1"/>
</dbReference>
<keyword evidence="8 12" id="KW-0413">Isomerase</keyword>
<evidence type="ECO:0000256" key="2">
    <source>
        <dbReference type="ARBA" id="ARBA00022475"/>
    </source>
</evidence>
<keyword evidence="17" id="KW-1185">Reference proteome</keyword>
<evidence type="ECO:0000256" key="6">
    <source>
        <dbReference type="ARBA" id="ARBA00023136"/>
    </source>
</evidence>
<evidence type="ECO:0000256" key="11">
    <source>
        <dbReference type="ARBA" id="ARBA00042775"/>
    </source>
</evidence>
<comment type="similarity">
    <text evidence="9">Belongs to the PpiD chaperone family.</text>
</comment>
<dbReference type="PROSITE" id="PS01096">
    <property type="entry name" value="PPIC_PPIASE_1"/>
    <property type="match status" value="1"/>
</dbReference>
<dbReference type="InterPro" id="IPR000297">
    <property type="entry name" value="PPIase_PpiC"/>
</dbReference>
<feature type="coiled-coil region" evidence="13">
    <location>
        <begin position="276"/>
        <end position="305"/>
    </location>
</feature>
<keyword evidence="5 14" id="KW-1133">Transmembrane helix</keyword>
<reference evidence="17" key="1">
    <citation type="submission" date="2018-03" db="EMBL/GenBank/DDBJ databases">
        <title>Genome sequencing of Melaminivora sp. strain SC2-7.</title>
        <authorList>
            <person name="Kim S.-J."/>
            <person name="Heo J."/>
            <person name="Ahn J.-H."/>
            <person name="Kwon S.-W."/>
        </authorList>
    </citation>
    <scope>NUCLEOTIDE SEQUENCE [LARGE SCALE GENOMIC DNA]</scope>
    <source>
        <strain evidence="17">SC2-7</strain>
    </source>
</reference>
<evidence type="ECO:0000256" key="9">
    <source>
        <dbReference type="ARBA" id="ARBA00038408"/>
    </source>
</evidence>
<sequence>MFESIRKHSKLVMLLLFLLIIPSFVLVGIDSNYFKGGSPVVARVDGKDITQDEWDNAHRMESDRIRAQSPGIDGKLLDSPQARYATLERLVRDRVLQTAASKMHLMASDARLAAELQAIPQIAALKRADGTLDAEAYRALVGAQGLTPEGFETRMRQDLAISQVLGGVMNTATPAAAEAALAFDALLQRREIQVAQFKAADFAGKVKVTDADVQAYYQAHPAQFQQAEQATVEYVVLDLDAVKAGITLSEDDLRTYYKENLARLAGQEERRASHILVNATKDAPAAEREKARARAEQLLAEVRKAPASFADVARKNSQDPGSAPEGGDLGFFGHGAMVKPFEDAVFAMKKGEISDVVESDFGYHIIQLTDIKTPRQPSFEELRASLEAELKQQQAQRKFAEAAEAFANGVYEQSDSLAAVAEKFHLKVRTASGVTRQPAAGAEAALASPRFLEALFQPESLQSKRNTEAVEIASSTLAAGRVTAYQPAMTLPLDQAQGKARTLYLASKSAELAREEGTARLAAWKDNASAAAGLGQPVVVSREQLHGQPRALVDAALHAPVDGLPAWVGVDLGPDGYAVLKLNRIVPREGLDEARLAMERQQYDRTWSTAEALAYYEVLKQKFKVQIKAARPSAETSAQGEALN</sequence>
<dbReference type="Gene3D" id="3.10.50.40">
    <property type="match status" value="1"/>
</dbReference>
<evidence type="ECO:0000313" key="16">
    <source>
        <dbReference type="EMBL" id="AVP57547.1"/>
    </source>
</evidence>
<dbReference type="Proteomes" id="UP000241829">
    <property type="component" value="Chromosome"/>
</dbReference>
<evidence type="ECO:0000256" key="5">
    <source>
        <dbReference type="ARBA" id="ARBA00022989"/>
    </source>
</evidence>
<feature type="domain" description="PpiC" evidence="15">
    <location>
        <begin position="267"/>
        <end position="370"/>
    </location>
</feature>
<dbReference type="GO" id="GO:0003755">
    <property type="term" value="F:peptidyl-prolyl cis-trans isomerase activity"/>
    <property type="evidence" value="ECO:0007669"/>
    <property type="project" value="UniProtKB-KW"/>
</dbReference>
<gene>
    <name evidence="16" type="ORF">C7H73_07660</name>
</gene>
<evidence type="ECO:0000313" key="17">
    <source>
        <dbReference type="Proteomes" id="UP000241829"/>
    </source>
</evidence>
<keyword evidence="4 14" id="KW-0812">Transmembrane</keyword>
<evidence type="ECO:0000256" key="12">
    <source>
        <dbReference type="PROSITE-ProRule" id="PRU00278"/>
    </source>
</evidence>
<dbReference type="KEGG" id="melm:C7H73_07660"/>
<comment type="subcellular location">
    <subcellularLocation>
        <location evidence="1">Cell inner membrane</location>
        <topology evidence="1">Single-pass type II membrane protein</topology>
        <orientation evidence="1">Periplasmic side</orientation>
    </subcellularLocation>
</comment>
<keyword evidence="3" id="KW-0997">Cell inner membrane</keyword>
<protein>
    <recommendedName>
        <fullName evidence="10">Periplasmic chaperone PpiD</fullName>
    </recommendedName>
    <alternativeName>
        <fullName evidence="11">Periplasmic folding chaperone</fullName>
    </alternativeName>
</protein>
<dbReference type="GO" id="GO:0005886">
    <property type="term" value="C:plasma membrane"/>
    <property type="evidence" value="ECO:0007669"/>
    <property type="project" value="UniProtKB-SubCell"/>
</dbReference>
<dbReference type="Pfam" id="PF13624">
    <property type="entry name" value="SurA_N_3"/>
    <property type="match status" value="1"/>
</dbReference>
<dbReference type="PROSITE" id="PS50198">
    <property type="entry name" value="PPIC_PPIASE_2"/>
    <property type="match status" value="1"/>
</dbReference>
<evidence type="ECO:0000256" key="10">
    <source>
        <dbReference type="ARBA" id="ARBA00040743"/>
    </source>
</evidence>
<dbReference type="InterPro" id="IPR052029">
    <property type="entry name" value="PpiD_chaperone"/>
</dbReference>
<evidence type="ECO:0000256" key="7">
    <source>
        <dbReference type="ARBA" id="ARBA00023186"/>
    </source>
</evidence>
<dbReference type="Pfam" id="PF13616">
    <property type="entry name" value="Rotamase_3"/>
    <property type="match status" value="1"/>
</dbReference>
<evidence type="ECO:0000256" key="4">
    <source>
        <dbReference type="ARBA" id="ARBA00022692"/>
    </source>
</evidence>
<keyword evidence="2" id="KW-1003">Cell membrane</keyword>
<dbReference type="RefSeq" id="WP_106846100.1">
    <property type="nucleotide sequence ID" value="NZ_CP027792.1"/>
</dbReference>
<dbReference type="AlphaFoldDB" id="A0A2P1NKG1"/>
<evidence type="ECO:0000256" key="1">
    <source>
        <dbReference type="ARBA" id="ARBA00004382"/>
    </source>
</evidence>
<name>A0A2P1NKG1_9BURK</name>
<dbReference type="OrthoDB" id="9812372at2"/>
<dbReference type="InterPro" id="IPR027304">
    <property type="entry name" value="Trigger_fact/SurA_dom_sf"/>
</dbReference>
<feature type="transmembrane region" description="Helical" evidence="14">
    <location>
        <begin position="12"/>
        <end position="29"/>
    </location>
</feature>
<keyword evidence="6 14" id="KW-0472">Membrane</keyword>
<keyword evidence="12" id="KW-0697">Rotamase</keyword>
<dbReference type="InterPro" id="IPR023058">
    <property type="entry name" value="PPIase_PpiC_CS"/>
</dbReference>
<evidence type="ECO:0000256" key="8">
    <source>
        <dbReference type="ARBA" id="ARBA00023235"/>
    </source>
</evidence>
<proteinExistence type="inferred from homology"/>
<keyword evidence="7" id="KW-0143">Chaperone</keyword>